<name>A0A2V1HZM9_9MICO</name>
<evidence type="ECO:0000313" key="8">
    <source>
        <dbReference type="EMBL" id="PVZ96274.1"/>
    </source>
</evidence>
<keyword evidence="3 6" id="KW-0812">Transmembrane</keyword>
<keyword evidence="5 6" id="KW-0472">Membrane</keyword>
<dbReference type="EMBL" id="QEOP01000001">
    <property type="protein sequence ID" value="PVZ96274.1"/>
    <property type="molecule type" value="Genomic_DNA"/>
</dbReference>
<evidence type="ECO:0000256" key="3">
    <source>
        <dbReference type="ARBA" id="ARBA00022692"/>
    </source>
</evidence>
<feature type="transmembrane region" description="Helical" evidence="6">
    <location>
        <begin position="105"/>
        <end position="125"/>
    </location>
</feature>
<gene>
    <name evidence="8" type="ORF">DDQ50_00440</name>
</gene>
<evidence type="ECO:0000256" key="4">
    <source>
        <dbReference type="ARBA" id="ARBA00022989"/>
    </source>
</evidence>
<protein>
    <submittedName>
        <fullName evidence="8">DUF3817 domain-containing protein</fullName>
    </submittedName>
</protein>
<evidence type="ECO:0000313" key="9">
    <source>
        <dbReference type="Proteomes" id="UP000244893"/>
    </source>
</evidence>
<dbReference type="InterPro" id="IPR023845">
    <property type="entry name" value="DUF3817_TM"/>
</dbReference>
<proteinExistence type="predicted"/>
<keyword evidence="2" id="KW-1003">Cell membrane</keyword>
<dbReference type="Pfam" id="PF12823">
    <property type="entry name" value="DUF3817"/>
    <property type="match status" value="1"/>
</dbReference>
<dbReference type="PANTHER" id="PTHR40077">
    <property type="entry name" value="MEMBRANE PROTEIN-RELATED"/>
    <property type="match status" value="1"/>
</dbReference>
<accession>A0A2V1HZM9</accession>
<keyword evidence="4 6" id="KW-1133">Transmembrane helix</keyword>
<comment type="caution">
    <text evidence="8">The sequence shown here is derived from an EMBL/GenBank/DDBJ whole genome shotgun (WGS) entry which is preliminary data.</text>
</comment>
<evidence type="ECO:0000259" key="7">
    <source>
        <dbReference type="Pfam" id="PF12823"/>
    </source>
</evidence>
<evidence type="ECO:0000256" key="1">
    <source>
        <dbReference type="ARBA" id="ARBA00004651"/>
    </source>
</evidence>
<feature type="domain" description="DUF3817" evidence="7">
    <location>
        <begin position="18"/>
        <end position="126"/>
    </location>
</feature>
<dbReference type="AlphaFoldDB" id="A0A2V1HZM9"/>
<feature type="transmembrane region" description="Helical" evidence="6">
    <location>
        <begin position="81"/>
        <end position="99"/>
    </location>
</feature>
<evidence type="ECO:0000256" key="6">
    <source>
        <dbReference type="SAM" id="Phobius"/>
    </source>
</evidence>
<sequence length="152" mass="16644">MPTQPRITDFPRIRGTLAVYRVLAYATGVFLLVLVVEIILKYVFGLELQGGVGGLMFVPAGSIDTANAVNVSLIIQITHGYLYLAYLISDFLLVTFMRWPITRFILIAAGGVVPFLSFVTEHRVARQVKQHLASRLAALDASSTPSPSEANH</sequence>
<keyword evidence="9" id="KW-1185">Reference proteome</keyword>
<feature type="transmembrane region" description="Helical" evidence="6">
    <location>
        <begin position="22"/>
        <end position="44"/>
    </location>
</feature>
<dbReference type="RefSeq" id="WP_116756008.1">
    <property type="nucleotide sequence ID" value="NZ_JBHUEX010000001.1"/>
</dbReference>
<evidence type="ECO:0000256" key="5">
    <source>
        <dbReference type="ARBA" id="ARBA00023136"/>
    </source>
</evidence>
<dbReference type="PANTHER" id="PTHR40077:SF2">
    <property type="entry name" value="MEMBRANE PROTEIN"/>
    <property type="match status" value="1"/>
</dbReference>
<comment type="subcellular location">
    <subcellularLocation>
        <location evidence="1">Cell membrane</location>
        <topology evidence="1">Multi-pass membrane protein</topology>
    </subcellularLocation>
</comment>
<dbReference type="NCBIfam" id="TIGR03954">
    <property type="entry name" value="integ_memb_HG"/>
    <property type="match status" value="1"/>
</dbReference>
<feature type="transmembrane region" description="Helical" evidence="6">
    <location>
        <begin position="50"/>
        <end position="69"/>
    </location>
</feature>
<dbReference type="Proteomes" id="UP000244893">
    <property type="component" value="Unassembled WGS sequence"/>
</dbReference>
<reference evidence="8 9" key="1">
    <citation type="submission" date="2018-05" db="EMBL/GenBank/DDBJ databases">
        <title>Amnibacterium sp. M8JJ-5, whole genome shotgun sequence.</title>
        <authorList>
            <person name="Tuo L."/>
        </authorList>
    </citation>
    <scope>NUCLEOTIDE SEQUENCE [LARGE SCALE GENOMIC DNA]</scope>
    <source>
        <strain evidence="8 9">M8JJ-5</strain>
    </source>
</reference>
<dbReference type="GO" id="GO:0005886">
    <property type="term" value="C:plasma membrane"/>
    <property type="evidence" value="ECO:0007669"/>
    <property type="project" value="UniProtKB-SubCell"/>
</dbReference>
<evidence type="ECO:0000256" key="2">
    <source>
        <dbReference type="ARBA" id="ARBA00022475"/>
    </source>
</evidence>
<organism evidence="8 9">
    <name type="scientific">Amnibacterium flavum</name>
    <dbReference type="NCBI Taxonomy" id="2173173"/>
    <lineage>
        <taxon>Bacteria</taxon>
        <taxon>Bacillati</taxon>
        <taxon>Actinomycetota</taxon>
        <taxon>Actinomycetes</taxon>
        <taxon>Micrococcales</taxon>
        <taxon>Microbacteriaceae</taxon>
        <taxon>Amnibacterium</taxon>
    </lineage>
</organism>
<dbReference type="OrthoDB" id="9342687at2"/>